<name>A0ABS1WVA6_9GAMM</name>
<dbReference type="InterPro" id="IPR017850">
    <property type="entry name" value="Alkaline_phosphatase_core_sf"/>
</dbReference>
<dbReference type="PANTHER" id="PTHR43108">
    <property type="entry name" value="N-ACETYLGLUCOSAMINE-6-SULFATASE FAMILY MEMBER"/>
    <property type="match status" value="1"/>
</dbReference>
<evidence type="ECO:0000256" key="6">
    <source>
        <dbReference type="SAM" id="SignalP"/>
    </source>
</evidence>
<dbReference type="RefSeq" id="WP_203166976.1">
    <property type="nucleotide sequence ID" value="NZ_JAEVLS010000002.1"/>
</dbReference>
<keyword evidence="3" id="KW-0378">Hydrolase</keyword>
<accession>A0ABS1WVA6</accession>
<feature type="region of interest" description="Disordered" evidence="5">
    <location>
        <begin position="538"/>
        <end position="570"/>
    </location>
</feature>
<feature type="compositionally biased region" description="Basic and acidic residues" evidence="5">
    <location>
        <begin position="538"/>
        <end position="548"/>
    </location>
</feature>
<keyword evidence="2 6" id="KW-0732">Signal</keyword>
<evidence type="ECO:0000256" key="1">
    <source>
        <dbReference type="ARBA" id="ARBA00008779"/>
    </source>
</evidence>
<feature type="signal peptide" evidence="6">
    <location>
        <begin position="1"/>
        <end position="26"/>
    </location>
</feature>
<dbReference type="Proteomes" id="UP000661077">
    <property type="component" value="Unassembled WGS sequence"/>
</dbReference>
<evidence type="ECO:0000256" key="4">
    <source>
        <dbReference type="ARBA" id="ARBA00023180"/>
    </source>
</evidence>
<dbReference type="PROSITE" id="PS00523">
    <property type="entry name" value="SULFATASE_1"/>
    <property type="match status" value="1"/>
</dbReference>
<protein>
    <submittedName>
        <fullName evidence="8">Sulfatase</fullName>
    </submittedName>
</protein>
<dbReference type="InterPro" id="IPR024607">
    <property type="entry name" value="Sulfatase_CS"/>
</dbReference>
<dbReference type="Gene3D" id="3.40.720.10">
    <property type="entry name" value="Alkaline Phosphatase, subunit A"/>
    <property type="match status" value="1"/>
</dbReference>
<dbReference type="CDD" id="cd16031">
    <property type="entry name" value="G6S_like"/>
    <property type="match status" value="1"/>
</dbReference>
<evidence type="ECO:0000256" key="2">
    <source>
        <dbReference type="ARBA" id="ARBA00022729"/>
    </source>
</evidence>
<dbReference type="Pfam" id="PF00884">
    <property type="entry name" value="Sulfatase"/>
    <property type="match status" value="1"/>
</dbReference>
<evidence type="ECO:0000256" key="3">
    <source>
        <dbReference type="ARBA" id="ARBA00022801"/>
    </source>
</evidence>
<evidence type="ECO:0000313" key="9">
    <source>
        <dbReference type="Proteomes" id="UP000661077"/>
    </source>
</evidence>
<feature type="chain" id="PRO_5047446976" evidence="6">
    <location>
        <begin position="27"/>
        <end position="570"/>
    </location>
</feature>
<dbReference type="EMBL" id="JAEVLS010000002">
    <property type="protein sequence ID" value="MBM0104907.1"/>
    <property type="molecule type" value="Genomic_DNA"/>
</dbReference>
<organism evidence="8 9">
    <name type="scientific">Steroidobacter gossypii</name>
    <dbReference type="NCBI Taxonomy" id="2805490"/>
    <lineage>
        <taxon>Bacteria</taxon>
        <taxon>Pseudomonadati</taxon>
        <taxon>Pseudomonadota</taxon>
        <taxon>Gammaproteobacteria</taxon>
        <taxon>Steroidobacterales</taxon>
        <taxon>Steroidobacteraceae</taxon>
        <taxon>Steroidobacter</taxon>
    </lineage>
</organism>
<gene>
    <name evidence="8" type="ORF">JM946_09110</name>
</gene>
<dbReference type="SUPFAM" id="SSF53649">
    <property type="entry name" value="Alkaline phosphatase-like"/>
    <property type="match status" value="1"/>
</dbReference>
<sequence length="570" mass="64298">MSRSMKATLFGALFGVIATLSFSAHSAQPAPKTGDGQQTRPSNVIFILVDDLRYDGMGFLQPGLKTPNIDQLARGGSYFPNTVVTSSLCSPSRATILTGQTARNHTIVDNNDASEEGLIYFPSYLQKAGYQTAFLGKWHMGQSSDAPRPGFDKWVSFKGQGSYYPTTGLSPEAVKAGRTHTLNVDGREVAQQGYITDELTDYALQWLDKERNKGKPFFLYLSHKAVHSDPLPAPRHAHQYDDFEFKIPASAANTPENYAGKPMWVYNQRNTWHGIDFFYNSDMKMTEYLRYYYSTLSAVDDSVGRLLAWLKKNRLERDTLVVFTADNGFLIGEHGLIDKRNAYQPSVRVPMVMYRPGTVPAGVTNEGRIRNLDFAPTFLDIAGVPSPPQFEGRSAWPLIKGSVPAAQWQPQDFVYEYYWEWTFPMTPGTFAIQRGNMKYIQYYGIYDTDELYDVVKDPDEMHNLINDPAYLDAKIELRKALFEQLADRNGRHTIPYTQRLSIGSVRRHREGTGAAPYPEAWLVEPNRLDRLDDILPDSRAKQSAHDQGKPFMPLPVVGRGTNAVETPPRR</sequence>
<evidence type="ECO:0000256" key="5">
    <source>
        <dbReference type="SAM" id="MobiDB-lite"/>
    </source>
</evidence>
<dbReference type="PANTHER" id="PTHR43108:SF8">
    <property type="entry name" value="SD21168P"/>
    <property type="match status" value="1"/>
</dbReference>
<dbReference type="InterPro" id="IPR000917">
    <property type="entry name" value="Sulfatase_N"/>
</dbReference>
<feature type="domain" description="Sulfatase N-terminal" evidence="7">
    <location>
        <begin position="42"/>
        <end position="384"/>
    </location>
</feature>
<proteinExistence type="inferred from homology"/>
<keyword evidence="4" id="KW-0325">Glycoprotein</keyword>
<keyword evidence="9" id="KW-1185">Reference proteome</keyword>
<evidence type="ECO:0000259" key="7">
    <source>
        <dbReference type="Pfam" id="PF00884"/>
    </source>
</evidence>
<evidence type="ECO:0000313" key="8">
    <source>
        <dbReference type="EMBL" id="MBM0104907.1"/>
    </source>
</evidence>
<reference evidence="8 9" key="1">
    <citation type="journal article" date="2021" name="Int. J. Syst. Evol. Microbiol.">
        <title>Steroidobacter gossypii sp. nov., isolated from soil of cotton cropping field.</title>
        <authorList>
            <person name="Huang R."/>
            <person name="Yang S."/>
            <person name="Zhen C."/>
            <person name="Liu W."/>
        </authorList>
    </citation>
    <scope>NUCLEOTIDE SEQUENCE [LARGE SCALE GENOMIC DNA]</scope>
    <source>
        <strain evidence="8 9">S1-65</strain>
    </source>
</reference>
<comment type="similarity">
    <text evidence="1">Belongs to the sulfatase family.</text>
</comment>
<comment type="caution">
    <text evidence="8">The sequence shown here is derived from an EMBL/GenBank/DDBJ whole genome shotgun (WGS) entry which is preliminary data.</text>
</comment>